<organism evidence="1">
    <name type="scientific">Siphoviridae sp. cttU829</name>
    <dbReference type="NCBI Taxonomy" id="2823605"/>
    <lineage>
        <taxon>Viruses</taxon>
        <taxon>Duplodnaviria</taxon>
        <taxon>Heunggongvirae</taxon>
        <taxon>Uroviricota</taxon>
        <taxon>Caudoviricetes</taxon>
    </lineage>
</organism>
<sequence>MRTQTIDGMTLRYPDDIGMAFNPCLLTVDGEDTQEMYVTMTADGHKEITHFDTYNGRCYADVREYVQAFFDTMTFGDVDYNTPQKTAMGKEIAFEVQLVKQNNENDRPTFEFSVFYIWGAMKMGGGEQYNDLRKLTHFCGYPFTFGVYMPKAQALCLTIDDKETKVINISDKGVWNVPITQGMNAKKSILAYLNEGGNSVVVFDNTFDITFKYETIDNPSKVIVEVLDGCENGHYLRWIDRHGFYCYYLFHSGSEQNKTTADSLYMRNNLLAYDSTYGYRGNNGRLQQMNREDSVPVFAPLVDADTWDMLLDMVTSPSVDLFLGWKDGAPRWMSVAVAAGTYTRGRNPLQDFTCSIIMPETSIQKL</sequence>
<reference evidence="1" key="1">
    <citation type="journal article" date="2021" name="Proc. Natl. Acad. Sci. U.S.A.">
        <title>A Catalog of Tens of Thousands of Viruses from Human Metagenomes Reveals Hidden Associations with Chronic Diseases.</title>
        <authorList>
            <person name="Tisza M.J."/>
            <person name="Buck C.B."/>
        </authorList>
    </citation>
    <scope>NUCLEOTIDE SEQUENCE</scope>
    <source>
        <strain evidence="1">CttU829</strain>
    </source>
</reference>
<name>A0A8S5LC59_9CAUD</name>
<dbReference type="EMBL" id="BK014681">
    <property type="protein sequence ID" value="DAD67596.1"/>
    <property type="molecule type" value="Genomic_DNA"/>
</dbReference>
<proteinExistence type="predicted"/>
<protein>
    <submittedName>
        <fullName evidence="1">Uncharacterized protein</fullName>
    </submittedName>
</protein>
<evidence type="ECO:0000313" key="1">
    <source>
        <dbReference type="EMBL" id="DAD67596.1"/>
    </source>
</evidence>
<accession>A0A8S5LC59</accession>